<organism evidence="2 3">
    <name type="scientific">Streptomyces viridochromogenes</name>
    <dbReference type="NCBI Taxonomy" id="1938"/>
    <lineage>
        <taxon>Bacteria</taxon>
        <taxon>Bacillati</taxon>
        <taxon>Actinomycetota</taxon>
        <taxon>Actinomycetes</taxon>
        <taxon>Kitasatosporales</taxon>
        <taxon>Streptomycetaceae</taxon>
        <taxon>Streptomyces</taxon>
    </lineage>
</organism>
<proteinExistence type="predicted"/>
<reference evidence="2 3" key="1">
    <citation type="submission" date="2015-06" db="EMBL/GenBank/DDBJ databases">
        <authorList>
            <person name="Hoefler B.C."/>
            <person name="Straight P.D."/>
        </authorList>
    </citation>
    <scope>NUCLEOTIDE SEQUENCE [LARGE SCALE GENOMIC DNA]</scope>
    <source>
        <strain evidence="2 3">NRRL 3427</strain>
    </source>
</reference>
<evidence type="ECO:0000256" key="1">
    <source>
        <dbReference type="SAM" id="MobiDB-lite"/>
    </source>
</evidence>
<protein>
    <submittedName>
        <fullName evidence="2">Uncharacterized protein</fullName>
    </submittedName>
</protein>
<dbReference type="RefSeq" id="WP_033202750.1">
    <property type="nucleotide sequence ID" value="NZ_LGUP01000036.1"/>
</dbReference>
<gene>
    <name evidence="2" type="ORF">ADK34_06615</name>
</gene>
<comment type="caution">
    <text evidence="2">The sequence shown here is derived from an EMBL/GenBank/DDBJ whole genome shotgun (WGS) entry which is preliminary data.</text>
</comment>
<feature type="region of interest" description="Disordered" evidence="1">
    <location>
        <begin position="87"/>
        <end position="111"/>
    </location>
</feature>
<dbReference type="PATRIC" id="fig|1938.6.peg.1448"/>
<evidence type="ECO:0000313" key="3">
    <source>
        <dbReference type="Proteomes" id="UP000037023"/>
    </source>
</evidence>
<feature type="compositionally biased region" description="Basic and acidic residues" evidence="1">
    <location>
        <begin position="99"/>
        <end position="111"/>
    </location>
</feature>
<dbReference type="EMBL" id="LGUP01000036">
    <property type="protein sequence ID" value="KOG34973.1"/>
    <property type="molecule type" value="Genomic_DNA"/>
</dbReference>
<dbReference type="AlphaFoldDB" id="A0A0L8L9T8"/>
<dbReference type="OrthoDB" id="4332105at2"/>
<sequence>MARVTERLRRLLPSARRASSAAAPAPPRARQGYNLFEAAAAYVVACAEDDPARAEEASTRVSPDMLTFGVNELACRAVLTLARERNESPSAVARSLLGLREESPRRSAGDA</sequence>
<evidence type="ECO:0000313" key="2">
    <source>
        <dbReference type="EMBL" id="KOG34973.1"/>
    </source>
</evidence>
<dbReference type="Proteomes" id="UP000037023">
    <property type="component" value="Unassembled WGS sequence"/>
</dbReference>
<accession>A0A0L8L9T8</accession>
<name>A0A0L8L9T8_STRVR</name>